<name>X0YZM0_9ZZZZ</name>
<sequence>RHMGRYTSRLDKVGPPARKVAAADGTRFLDASGILDFDITPDPVYFGSFTSNGAWWAGSQAYGVMSGSANWDGTTVGAGSDSEGKSLLLSYRHGSGGANVPQGVRDNYGSINAMFFDGHVARLDDRASRNIEFWYPTGAEAGDGALDGLTDVPSGFEVP</sequence>
<feature type="non-terminal residue" evidence="1">
    <location>
        <position position="1"/>
    </location>
</feature>
<protein>
    <submittedName>
        <fullName evidence="1">Uncharacterized protein</fullName>
    </submittedName>
</protein>
<comment type="caution">
    <text evidence="1">The sequence shown here is derived from an EMBL/GenBank/DDBJ whole genome shotgun (WGS) entry which is preliminary data.</text>
</comment>
<accession>X0YZM0</accession>
<organism evidence="1">
    <name type="scientific">marine sediment metagenome</name>
    <dbReference type="NCBI Taxonomy" id="412755"/>
    <lineage>
        <taxon>unclassified sequences</taxon>
        <taxon>metagenomes</taxon>
        <taxon>ecological metagenomes</taxon>
    </lineage>
</organism>
<dbReference type="EMBL" id="BARS01041244">
    <property type="protein sequence ID" value="GAG41896.1"/>
    <property type="molecule type" value="Genomic_DNA"/>
</dbReference>
<dbReference type="AlphaFoldDB" id="X0YZM0"/>
<reference evidence="1" key="1">
    <citation type="journal article" date="2014" name="Front. Microbiol.">
        <title>High frequency of phylogenetically diverse reductive dehalogenase-homologous genes in deep subseafloor sedimentary metagenomes.</title>
        <authorList>
            <person name="Kawai M."/>
            <person name="Futagami T."/>
            <person name="Toyoda A."/>
            <person name="Takaki Y."/>
            <person name="Nishi S."/>
            <person name="Hori S."/>
            <person name="Arai W."/>
            <person name="Tsubouchi T."/>
            <person name="Morono Y."/>
            <person name="Uchiyama I."/>
            <person name="Ito T."/>
            <person name="Fujiyama A."/>
            <person name="Inagaki F."/>
            <person name="Takami H."/>
        </authorList>
    </citation>
    <scope>NUCLEOTIDE SEQUENCE</scope>
    <source>
        <strain evidence="1">Expedition CK06-06</strain>
    </source>
</reference>
<proteinExistence type="predicted"/>
<gene>
    <name evidence="1" type="ORF">S01H1_62753</name>
</gene>
<evidence type="ECO:0000313" key="1">
    <source>
        <dbReference type="EMBL" id="GAG41896.1"/>
    </source>
</evidence>